<dbReference type="Proteomes" id="UP000518887">
    <property type="component" value="Unassembled WGS sequence"/>
</dbReference>
<evidence type="ECO:0000256" key="1">
    <source>
        <dbReference type="SAM" id="Phobius"/>
    </source>
</evidence>
<gene>
    <name evidence="2" type="ORF">HNP76_000874</name>
</gene>
<keyword evidence="3" id="KW-1185">Reference proteome</keyword>
<keyword evidence="1" id="KW-0472">Membrane</keyword>
<keyword evidence="1" id="KW-1133">Transmembrane helix</keyword>
<dbReference type="AlphaFoldDB" id="A0A7W8LLM2"/>
<evidence type="ECO:0000313" key="2">
    <source>
        <dbReference type="EMBL" id="MBB5225530.1"/>
    </source>
</evidence>
<proteinExistence type="predicted"/>
<comment type="caution">
    <text evidence="2">The sequence shown here is derived from an EMBL/GenBank/DDBJ whole genome shotgun (WGS) entry which is preliminary data.</text>
</comment>
<feature type="transmembrane region" description="Helical" evidence="1">
    <location>
        <begin position="64"/>
        <end position="83"/>
    </location>
</feature>
<protein>
    <submittedName>
        <fullName evidence="2">Uncharacterized protein</fullName>
    </submittedName>
</protein>
<evidence type="ECO:0000313" key="3">
    <source>
        <dbReference type="Proteomes" id="UP000518887"/>
    </source>
</evidence>
<dbReference type="RefSeq" id="WP_184657893.1">
    <property type="nucleotide sequence ID" value="NZ_CP031518.1"/>
</dbReference>
<organism evidence="2 3">
    <name type="scientific">Treponema ruminis</name>
    <dbReference type="NCBI Taxonomy" id="744515"/>
    <lineage>
        <taxon>Bacteria</taxon>
        <taxon>Pseudomonadati</taxon>
        <taxon>Spirochaetota</taxon>
        <taxon>Spirochaetia</taxon>
        <taxon>Spirochaetales</taxon>
        <taxon>Treponemataceae</taxon>
        <taxon>Treponema</taxon>
    </lineage>
</organism>
<dbReference type="EMBL" id="JACHFQ010000002">
    <property type="protein sequence ID" value="MBB5225530.1"/>
    <property type="molecule type" value="Genomic_DNA"/>
</dbReference>
<sequence length="192" mass="21609">MDFSKIEETREENQKPEENLVFHYSRAERLKRAPKIVQDYYSGDFKPYKGGLLKSLVSTRGNRLLFVTIVFTFGIILFVRYFGPEKRSGSLNKVDVSVSAFSYEDSVYASVKFNEAGKKIKADFADGLPVYATVTAYDKEGVSVAEEKLTGKYDGNEIFLRTTFSDYDIIRIGAVCGMGDGLLSLESPVEKR</sequence>
<reference evidence="2 3" key="1">
    <citation type="submission" date="2020-08" db="EMBL/GenBank/DDBJ databases">
        <title>Genomic Encyclopedia of Type Strains, Phase IV (KMG-IV): sequencing the most valuable type-strain genomes for metagenomic binning, comparative biology and taxonomic classification.</title>
        <authorList>
            <person name="Goeker M."/>
        </authorList>
    </citation>
    <scope>NUCLEOTIDE SEQUENCE [LARGE SCALE GENOMIC DNA]</scope>
    <source>
        <strain evidence="2 3">DSM 103462</strain>
    </source>
</reference>
<name>A0A7W8LLM2_9SPIR</name>
<keyword evidence="1" id="KW-0812">Transmembrane</keyword>
<accession>A0A7W8LLM2</accession>